<sequence>MKRLLMIAYHFPPLAGSSGIQRTLRLVQQLPQFGWQPLVLTVRPEAYERCSDDMLADVPAGTVVKRSFALDASRDLAIKGRYIGALARPDRWMSWRWFGVGDAMRLIREHKADAIWSTYPIASAHSIGAAVQARSGLPWVADFRDPMAQPDYPPDPITRQKFLDIEARIAAQAALMTFTTPSALRDYQGRYSAAASRMALLENGYDEGSFAGAENQPRRALNDDALTLLHSGIVYPWERDPTQLMAAMRLLLDRGVLQPGKPARNIKLRFRASVHDDLIQRLAAEHGVSAHVETLPPVGYKDALAEMLNADGLMLLQADNCNAQIPAKAYEYLRAGRPIFCLTDRAGDTAAVLRKAGVQSQFQLNEAEDIARGLSLFLDEQARQRELCADAAGVAQASRLARTREFAAMLDGLVKR</sequence>
<dbReference type="Gene3D" id="3.40.50.2000">
    <property type="entry name" value="Glycogen Phosphorylase B"/>
    <property type="match status" value="1"/>
</dbReference>
<reference evidence="1" key="1">
    <citation type="submission" date="2023-09" db="EMBL/GenBank/DDBJ databases">
        <title>Paucibacter sp. APW11 Genome sequencing and assembly.</title>
        <authorList>
            <person name="Kim I."/>
        </authorList>
    </citation>
    <scope>NUCLEOTIDE SEQUENCE</scope>
    <source>
        <strain evidence="1">APW11</strain>
    </source>
</reference>
<name>A0ABU3P5T0_9BURK</name>
<dbReference type="Proteomes" id="UP001246372">
    <property type="component" value="Unassembled WGS sequence"/>
</dbReference>
<accession>A0ABU3P5T0</accession>
<gene>
    <name evidence="1" type="ORF">RQP53_01440</name>
</gene>
<keyword evidence="2" id="KW-1185">Reference proteome</keyword>
<evidence type="ECO:0000313" key="1">
    <source>
        <dbReference type="EMBL" id="MDT8997932.1"/>
    </source>
</evidence>
<protein>
    <submittedName>
        <fullName evidence="1">Glycosyltransferase</fullName>
    </submittedName>
</protein>
<dbReference type="EMBL" id="JAVXZY010000001">
    <property type="protein sequence ID" value="MDT8997932.1"/>
    <property type="molecule type" value="Genomic_DNA"/>
</dbReference>
<dbReference type="RefSeq" id="WP_315648190.1">
    <property type="nucleotide sequence ID" value="NZ_JAVXZY010000001.1"/>
</dbReference>
<organism evidence="1 2">
    <name type="scientific">Roseateles aquae</name>
    <dbReference type="NCBI Taxonomy" id="3077235"/>
    <lineage>
        <taxon>Bacteria</taxon>
        <taxon>Pseudomonadati</taxon>
        <taxon>Pseudomonadota</taxon>
        <taxon>Betaproteobacteria</taxon>
        <taxon>Burkholderiales</taxon>
        <taxon>Sphaerotilaceae</taxon>
        <taxon>Roseateles</taxon>
    </lineage>
</organism>
<dbReference type="SUPFAM" id="SSF53756">
    <property type="entry name" value="UDP-Glycosyltransferase/glycogen phosphorylase"/>
    <property type="match status" value="1"/>
</dbReference>
<comment type="caution">
    <text evidence="1">The sequence shown here is derived from an EMBL/GenBank/DDBJ whole genome shotgun (WGS) entry which is preliminary data.</text>
</comment>
<evidence type="ECO:0000313" key="2">
    <source>
        <dbReference type="Proteomes" id="UP001246372"/>
    </source>
</evidence>
<proteinExistence type="predicted"/>